<sequence>MANRCIRKKSLKCGADKFLTILQMSFPHAENALIHDTNQIQECQHVYVGSCKCTICAITHNLQSSSSKYVTWRGKLLDLRCNSSGSQKLYIQLDG</sequence>
<dbReference type="HOGENOM" id="CLU_2375669_0_0_1"/>
<reference evidence="3" key="1">
    <citation type="journal article" date="2011" name="Nat. Genet.">
        <title>The Arabidopsis lyrata genome sequence and the basis of rapid genome size change.</title>
        <authorList>
            <person name="Hu T.T."/>
            <person name="Pattyn P."/>
            <person name="Bakker E.G."/>
            <person name="Cao J."/>
            <person name="Cheng J.-F."/>
            <person name="Clark R.M."/>
            <person name="Fahlgren N."/>
            <person name="Fawcett J.A."/>
            <person name="Grimwood J."/>
            <person name="Gundlach H."/>
            <person name="Haberer G."/>
            <person name="Hollister J.D."/>
            <person name="Ossowski S."/>
            <person name="Ottilar R.P."/>
            <person name="Salamov A.A."/>
            <person name="Schneeberger K."/>
            <person name="Spannagl M."/>
            <person name="Wang X."/>
            <person name="Yang L."/>
            <person name="Nasrallah M.E."/>
            <person name="Bergelson J."/>
            <person name="Carrington J.C."/>
            <person name="Gaut B.S."/>
            <person name="Schmutz J."/>
            <person name="Mayer K.F.X."/>
            <person name="Van de Peer Y."/>
            <person name="Grigoriev I.V."/>
            <person name="Nordborg M."/>
            <person name="Weigel D."/>
            <person name="Guo Y.-L."/>
        </authorList>
    </citation>
    <scope>NUCLEOTIDE SEQUENCE [LARGE SCALE GENOMIC DNA]</scope>
    <source>
        <strain evidence="3">cv. MN47</strain>
    </source>
</reference>
<dbReference type="Pfam" id="PF08276">
    <property type="entry name" value="PAN_2"/>
    <property type="match status" value="1"/>
</dbReference>
<feature type="domain" description="Apple" evidence="1">
    <location>
        <begin position="13"/>
        <end position="79"/>
    </location>
</feature>
<gene>
    <name evidence="2" type="ORF">ARALYDRAFT_893725</name>
</gene>
<accession>D7KYK2</accession>
<keyword evidence="3" id="KW-1185">Reference proteome</keyword>
<dbReference type="STRING" id="81972.D7KYK2"/>
<dbReference type="Gramene" id="scaffold_200799.1">
    <property type="protein sequence ID" value="scaffold_200799.1"/>
    <property type="gene ID" value="scaffold_200799.1"/>
</dbReference>
<protein>
    <recommendedName>
        <fullName evidence="1">Apple domain-containing protein</fullName>
    </recommendedName>
</protein>
<evidence type="ECO:0000259" key="1">
    <source>
        <dbReference type="Pfam" id="PF08276"/>
    </source>
</evidence>
<dbReference type="InterPro" id="IPR003609">
    <property type="entry name" value="Pan_app"/>
</dbReference>
<dbReference type="Proteomes" id="UP000008694">
    <property type="component" value="Unassembled WGS sequence"/>
</dbReference>
<dbReference type="AlphaFoldDB" id="D7KYK2"/>
<organism evidence="3">
    <name type="scientific">Arabidopsis lyrata subsp. lyrata</name>
    <name type="common">Lyre-leaved rock-cress</name>
    <dbReference type="NCBI Taxonomy" id="81972"/>
    <lineage>
        <taxon>Eukaryota</taxon>
        <taxon>Viridiplantae</taxon>
        <taxon>Streptophyta</taxon>
        <taxon>Embryophyta</taxon>
        <taxon>Tracheophyta</taxon>
        <taxon>Spermatophyta</taxon>
        <taxon>Magnoliopsida</taxon>
        <taxon>eudicotyledons</taxon>
        <taxon>Gunneridae</taxon>
        <taxon>Pentapetalae</taxon>
        <taxon>rosids</taxon>
        <taxon>malvids</taxon>
        <taxon>Brassicales</taxon>
        <taxon>Brassicaceae</taxon>
        <taxon>Camelineae</taxon>
        <taxon>Arabidopsis</taxon>
    </lineage>
</organism>
<evidence type="ECO:0000313" key="2">
    <source>
        <dbReference type="EMBL" id="EFH64518.1"/>
    </source>
</evidence>
<proteinExistence type="predicted"/>
<name>D7KYK2_ARALL</name>
<evidence type="ECO:0000313" key="3">
    <source>
        <dbReference type="Proteomes" id="UP000008694"/>
    </source>
</evidence>
<dbReference type="EMBL" id="GL348714">
    <property type="protein sequence ID" value="EFH64518.1"/>
    <property type="molecule type" value="Genomic_DNA"/>
</dbReference>